<dbReference type="InterPro" id="IPR011333">
    <property type="entry name" value="SKP1/BTB/POZ_sf"/>
</dbReference>
<protein>
    <submittedName>
        <fullName evidence="5">Kelch-like protein 5</fullName>
    </submittedName>
</protein>
<proteinExistence type="predicted"/>
<dbReference type="SMART" id="SM00225">
    <property type="entry name" value="BTB"/>
    <property type="match status" value="1"/>
</dbReference>
<accession>A0AAN8XLW2</accession>
<comment type="caution">
    <text evidence="5">The sequence shown here is derived from an EMBL/GenBank/DDBJ whole genome shotgun (WGS) entry which is preliminary data.</text>
</comment>
<dbReference type="Pfam" id="PF00651">
    <property type="entry name" value="BTB"/>
    <property type="match status" value="1"/>
</dbReference>
<reference evidence="5 6" key="1">
    <citation type="submission" date="2023-11" db="EMBL/GenBank/DDBJ databases">
        <title>Halocaridina rubra genome assembly.</title>
        <authorList>
            <person name="Smith C."/>
        </authorList>
    </citation>
    <scope>NUCLEOTIDE SEQUENCE [LARGE SCALE GENOMIC DNA]</scope>
    <source>
        <strain evidence="5">EP-1</strain>
        <tissue evidence="5">Whole</tissue>
    </source>
</reference>
<evidence type="ECO:0000313" key="5">
    <source>
        <dbReference type="EMBL" id="KAK7085952.1"/>
    </source>
</evidence>
<dbReference type="Gene3D" id="3.30.710.10">
    <property type="entry name" value="Potassium Channel Kv1.1, Chain A"/>
    <property type="match status" value="1"/>
</dbReference>
<sequence length="304" mass="34630">MANASCCDDDDVYLVADDRRFKCSKRKLIASSDYFRAMFTSNFREKDKEAIQLQDVDAEYLETLLQYIQHGTYSINENNALGLLQTASMLQFTDVQEACKKEICEFLSCESCLEIYSISSSLGLLDIAVSARTIALWNFPKIATMPHFLHCSVDTLFDYLSDSALHTGPSGEWTVWEAIALWIEENELERPDSVMKLLHCLDFKLLSADDISNMLFYSVISDNDEAVQLLESIKRYKNNPSLLSDVCLRNEQVLLGSNNSTCKIHEVELNNRNIYLNSITRKPALVPSAVGFKRQCLKRNKKKK</sequence>
<dbReference type="PANTHER" id="PTHR24412:SF419">
    <property type="entry name" value="KELCH-LIKE PROTEIN 20"/>
    <property type="match status" value="1"/>
</dbReference>
<dbReference type="EMBL" id="JAXCGZ010000455">
    <property type="protein sequence ID" value="KAK7085952.1"/>
    <property type="molecule type" value="Genomic_DNA"/>
</dbReference>
<dbReference type="Proteomes" id="UP001381693">
    <property type="component" value="Unassembled WGS sequence"/>
</dbReference>
<keyword evidence="2" id="KW-0677">Repeat</keyword>
<evidence type="ECO:0000259" key="4">
    <source>
        <dbReference type="PROSITE" id="PS50097"/>
    </source>
</evidence>
<keyword evidence="6" id="KW-1185">Reference proteome</keyword>
<dbReference type="InterPro" id="IPR000210">
    <property type="entry name" value="BTB/POZ_dom"/>
</dbReference>
<dbReference type="Pfam" id="PF07707">
    <property type="entry name" value="BACK"/>
    <property type="match status" value="1"/>
</dbReference>
<dbReference type="PANTHER" id="PTHR24412">
    <property type="entry name" value="KELCH PROTEIN"/>
    <property type="match status" value="1"/>
</dbReference>
<evidence type="ECO:0000256" key="3">
    <source>
        <dbReference type="ARBA" id="ARBA00023203"/>
    </source>
</evidence>
<gene>
    <name evidence="5" type="primary">KLHL5</name>
    <name evidence="5" type="ORF">SK128_017926</name>
</gene>
<evidence type="ECO:0000256" key="1">
    <source>
        <dbReference type="ARBA" id="ARBA00022441"/>
    </source>
</evidence>
<name>A0AAN8XLW2_HALRR</name>
<keyword evidence="3" id="KW-0009">Actin-binding</keyword>
<evidence type="ECO:0000256" key="2">
    <source>
        <dbReference type="ARBA" id="ARBA00022737"/>
    </source>
</evidence>
<feature type="domain" description="BTB" evidence="4">
    <location>
        <begin position="10"/>
        <end position="77"/>
    </location>
</feature>
<dbReference type="AlphaFoldDB" id="A0AAN8XLW2"/>
<feature type="non-terminal residue" evidence="5">
    <location>
        <position position="304"/>
    </location>
</feature>
<dbReference type="SMART" id="SM00875">
    <property type="entry name" value="BACK"/>
    <property type="match status" value="1"/>
</dbReference>
<keyword evidence="1" id="KW-0880">Kelch repeat</keyword>
<organism evidence="5 6">
    <name type="scientific">Halocaridina rubra</name>
    <name type="common">Hawaiian red shrimp</name>
    <dbReference type="NCBI Taxonomy" id="373956"/>
    <lineage>
        <taxon>Eukaryota</taxon>
        <taxon>Metazoa</taxon>
        <taxon>Ecdysozoa</taxon>
        <taxon>Arthropoda</taxon>
        <taxon>Crustacea</taxon>
        <taxon>Multicrustacea</taxon>
        <taxon>Malacostraca</taxon>
        <taxon>Eumalacostraca</taxon>
        <taxon>Eucarida</taxon>
        <taxon>Decapoda</taxon>
        <taxon>Pleocyemata</taxon>
        <taxon>Caridea</taxon>
        <taxon>Atyoidea</taxon>
        <taxon>Atyidae</taxon>
        <taxon>Halocaridina</taxon>
    </lineage>
</organism>
<dbReference type="InterPro" id="IPR011705">
    <property type="entry name" value="BACK"/>
</dbReference>
<dbReference type="SUPFAM" id="SSF54695">
    <property type="entry name" value="POZ domain"/>
    <property type="match status" value="1"/>
</dbReference>
<dbReference type="Gene3D" id="1.25.40.420">
    <property type="match status" value="1"/>
</dbReference>
<dbReference type="PROSITE" id="PS50097">
    <property type="entry name" value="BTB"/>
    <property type="match status" value="1"/>
</dbReference>
<evidence type="ECO:0000313" key="6">
    <source>
        <dbReference type="Proteomes" id="UP001381693"/>
    </source>
</evidence>